<dbReference type="AlphaFoldDB" id="A0A392VVG2"/>
<keyword evidence="2" id="KW-1185">Reference proteome</keyword>
<proteinExistence type="predicted"/>
<comment type="caution">
    <text evidence="1">The sequence shown here is derived from an EMBL/GenBank/DDBJ whole genome shotgun (WGS) entry which is preliminary data.</text>
</comment>
<reference evidence="1 2" key="1">
    <citation type="journal article" date="2018" name="Front. Plant Sci.">
        <title>Red Clover (Trifolium pratense) and Zigzag Clover (T. medium) - A Picture of Genomic Similarities and Differences.</title>
        <authorList>
            <person name="Dluhosova J."/>
            <person name="Istvanek J."/>
            <person name="Nedelnik J."/>
            <person name="Repkova J."/>
        </authorList>
    </citation>
    <scope>NUCLEOTIDE SEQUENCE [LARGE SCALE GENOMIC DNA]</scope>
    <source>
        <strain evidence="2">cv. 10/8</strain>
        <tissue evidence="1">Leaf</tissue>
    </source>
</reference>
<dbReference type="Proteomes" id="UP000265520">
    <property type="component" value="Unassembled WGS sequence"/>
</dbReference>
<accession>A0A392VVG2</accession>
<organism evidence="1 2">
    <name type="scientific">Trifolium medium</name>
    <dbReference type="NCBI Taxonomy" id="97028"/>
    <lineage>
        <taxon>Eukaryota</taxon>
        <taxon>Viridiplantae</taxon>
        <taxon>Streptophyta</taxon>
        <taxon>Embryophyta</taxon>
        <taxon>Tracheophyta</taxon>
        <taxon>Spermatophyta</taxon>
        <taxon>Magnoliopsida</taxon>
        <taxon>eudicotyledons</taxon>
        <taxon>Gunneridae</taxon>
        <taxon>Pentapetalae</taxon>
        <taxon>rosids</taxon>
        <taxon>fabids</taxon>
        <taxon>Fabales</taxon>
        <taxon>Fabaceae</taxon>
        <taxon>Papilionoideae</taxon>
        <taxon>50 kb inversion clade</taxon>
        <taxon>NPAAA clade</taxon>
        <taxon>Hologalegina</taxon>
        <taxon>IRL clade</taxon>
        <taxon>Trifolieae</taxon>
        <taxon>Trifolium</taxon>
    </lineage>
</organism>
<evidence type="ECO:0000313" key="2">
    <source>
        <dbReference type="Proteomes" id="UP000265520"/>
    </source>
</evidence>
<feature type="non-terminal residue" evidence="1">
    <location>
        <position position="38"/>
    </location>
</feature>
<protein>
    <submittedName>
        <fullName evidence="1">Uncharacterized protein</fullName>
    </submittedName>
</protein>
<evidence type="ECO:0000313" key="1">
    <source>
        <dbReference type="EMBL" id="MCI92398.1"/>
    </source>
</evidence>
<name>A0A392VVG2_9FABA</name>
<sequence>MHLKFSLEPKTLFMKKDVVENSEYEAFKVEVKEKLSAQ</sequence>
<dbReference type="EMBL" id="LXQA011300045">
    <property type="protein sequence ID" value="MCI92398.1"/>
    <property type="molecule type" value="Genomic_DNA"/>
</dbReference>